<feature type="transmembrane region" description="Helical" evidence="1">
    <location>
        <begin position="37"/>
        <end position="59"/>
    </location>
</feature>
<evidence type="ECO:0000313" key="3">
    <source>
        <dbReference type="Proteomes" id="UP000321363"/>
    </source>
</evidence>
<protein>
    <submittedName>
        <fullName evidence="2">Uncharacterized protein</fullName>
    </submittedName>
</protein>
<keyword evidence="3" id="KW-1185">Reference proteome</keyword>
<dbReference type="OrthoDB" id="2943223at2"/>
<evidence type="ECO:0000256" key="1">
    <source>
        <dbReference type="SAM" id="Phobius"/>
    </source>
</evidence>
<dbReference type="AlphaFoldDB" id="A0A5C6W7H2"/>
<proteinExistence type="predicted"/>
<dbReference type="EMBL" id="VOQF01000001">
    <property type="protein sequence ID" value="TXC92885.1"/>
    <property type="molecule type" value="Genomic_DNA"/>
</dbReference>
<keyword evidence="1" id="KW-1133">Transmembrane helix</keyword>
<accession>A0A5C6W7H2</accession>
<keyword evidence="1" id="KW-0812">Transmembrane</keyword>
<sequence length="93" mass="10433">MRKINFWSFITSIICIVLFLPTTFSSAINYSIFGIDLIYLILYITLINFVLAVVGLGGIQDWKGLVRSVSTIILTVGLTAFLFFIIFIGNLFS</sequence>
<evidence type="ECO:0000313" key="2">
    <source>
        <dbReference type="EMBL" id="TXC92885.1"/>
    </source>
</evidence>
<organism evidence="2 3">
    <name type="scientific">Metabacillus litoralis</name>
    <dbReference type="NCBI Taxonomy" id="152268"/>
    <lineage>
        <taxon>Bacteria</taxon>
        <taxon>Bacillati</taxon>
        <taxon>Bacillota</taxon>
        <taxon>Bacilli</taxon>
        <taxon>Bacillales</taxon>
        <taxon>Bacillaceae</taxon>
        <taxon>Metabacillus</taxon>
    </lineage>
</organism>
<comment type="caution">
    <text evidence="2">The sequence shown here is derived from an EMBL/GenBank/DDBJ whole genome shotgun (WGS) entry which is preliminary data.</text>
</comment>
<keyword evidence="1" id="KW-0472">Membrane</keyword>
<dbReference type="RefSeq" id="WP_146945747.1">
    <property type="nucleotide sequence ID" value="NZ_VOQF01000001.1"/>
</dbReference>
<feature type="transmembrane region" description="Helical" evidence="1">
    <location>
        <begin position="71"/>
        <end position="92"/>
    </location>
</feature>
<dbReference type="Proteomes" id="UP000321363">
    <property type="component" value="Unassembled WGS sequence"/>
</dbReference>
<name>A0A5C6W7H2_9BACI</name>
<reference evidence="2 3" key="1">
    <citation type="journal article" date="2005" name="Int. J. Syst. Evol. Microbiol.">
        <title>Bacillus litoralis sp. nov., isolated from a tidal flat of the Yellow Sea in Korea.</title>
        <authorList>
            <person name="Yoon J.H."/>
            <person name="Oh T.K."/>
        </authorList>
    </citation>
    <scope>NUCLEOTIDE SEQUENCE [LARGE SCALE GENOMIC DNA]</scope>
    <source>
        <strain evidence="2 3">SW-211</strain>
    </source>
</reference>
<gene>
    <name evidence="2" type="ORF">FS935_01445</name>
</gene>